<evidence type="ECO:0000256" key="5">
    <source>
        <dbReference type="PIRSR" id="PIRSR606710-1"/>
    </source>
</evidence>
<dbReference type="InterPro" id="IPR023296">
    <property type="entry name" value="Glyco_hydro_beta-prop_sf"/>
</dbReference>
<evidence type="ECO:0000256" key="4">
    <source>
        <dbReference type="ARBA" id="ARBA00023295"/>
    </source>
</evidence>
<accession>A0A6B8RG83</accession>
<name>A0A6B8RG83_9BACL</name>
<comment type="similarity">
    <text evidence="2 7">Belongs to the glycosyl hydrolase 43 family.</text>
</comment>
<dbReference type="EMBL" id="CP034235">
    <property type="protein sequence ID" value="QGQ94522.1"/>
    <property type="molecule type" value="Genomic_DNA"/>
</dbReference>
<dbReference type="PANTHER" id="PTHR43301">
    <property type="entry name" value="ARABINAN ENDO-1,5-ALPHA-L-ARABINOSIDASE"/>
    <property type="match status" value="1"/>
</dbReference>
<keyword evidence="3 7" id="KW-0378">Hydrolase</keyword>
<evidence type="ECO:0000256" key="2">
    <source>
        <dbReference type="ARBA" id="ARBA00009865"/>
    </source>
</evidence>
<dbReference type="Gene3D" id="2.115.10.20">
    <property type="entry name" value="Glycosyl hydrolase domain, family 43"/>
    <property type="match status" value="1"/>
</dbReference>
<dbReference type="InterPro" id="IPR006710">
    <property type="entry name" value="Glyco_hydro_43"/>
</dbReference>
<dbReference type="GO" id="GO:0004553">
    <property type="term" value="F:hydrolase activity, hydrolyzing O-glycosyl compounds"/>
    <property type="evidence" value="ECO:0007669"/>
    <property type="project" value="InterPro"/>
</dbReference>
<sequence>MKKSKKSLYTLTTVIALIALTVLAWPIINESYLHNYKNAYTNPVFEPVLADPAILRGADGFFYAYGTEDEWKTGEKSKLVPIVKSADLVKWNYVGDAFTTKPDWKKDGGIWAPDISFDNGSYYLYYSLSDWGDSNPAIGVAISANPAGPFEDKGKLFDSTQVSVRNSIDPMLFVDEDGTKYLIWGSFNGIYGITLSADGLSIQGEKFQIAGSDFEGPYIIKRGAYYYFFGSIGSCCAGKDSMYLVSVGRSESLKGPYLDADGNDIIESPGTVILIGEDLDKDNNKTKNFVGPGHNSIIQDDSGTDWIVYHAIDSSNPLLPNEATRRPLMIDPIVWVDGWPTIKNQVPSKVKSPGPVWNKP</sequence>
<dbReference type="GO" id="GO:0005975">
    <property type="term" value="P:carbohydrate metabolic process"/>
    <property type="evidence" value="ECO:0007669"/>
    <property type="project" value="InterPro"/>
</dbReference>
<evidence type="ECO:0000256" key="6">
    <source>
        <dbReference type="PIRSR" id="PIRSR606710-2"/>
    </source>
</evidence>
<feature type="active site" description="Proton donor" evidence="5">
    <location>
        <position position="215"/>
    </location>
</feature>
<feature type="active site" description="Proton acceptor" evidence="5">
    <location>
        <position position="51"/>
    </location>
</feature>
<keyword evidence="4 7" id="KW-0326">Glycosidase</keyword>
<dbReference type="OrthoDB" id="9801455at2"/>
<evidence type="ECO:0000256" key="7">
    <source>
        <dbReference type="RuleBase" id="RU361187"/>
    </source>
</evidence>
<gene>
    <name evidence="8" type="ORF">EHS13_06285</name>
</gene>
<evidence type="ECO:0000256" key="3">
    <source>
        <dbReference type="ARBA" id="ARBA00022801"/>
    </source>
</evidence>
<dbReference type="KEGG" id="ppsc:EHS13_06285"/>
<evidence type="ECO:0000313" key="9">
    <source>
        <dbReference type="Proteomes" id="UP000426246"/>
    </source>
</evidence>
<dbReference type="PANTHER" id="PTHR43301:SF3">
    <property type="entry name" value="ARABINAN ENDO-1,5-ALPHA-L-ARABINOSIDASE A-RELATED"/>
    <property type="match status" value="1"/>
</dbReference>
<dbReference type="RefSeq" id="WP_155699529.1">
    <property type="nucleotide sequence ID" value="NZ_CP034235.1"/>
</dbReference>
<keyword evidence="9" id="KW-1185">Reference proteome</keyword>
<feature type="site" description="Important for catalytic activity, responsible for pKa modulation of the active site Glu and correct orientation of both the proton donor and substrate" evidence="6">
    <location>
        <position position="169"/>
    </location>
</feature>
<dbReference type="Proteomes" id="UP000426246">
    <property type="component" value="Chromosome"/>
</dbReference>
<proteinExistence type="inferred from homology"/>
<organism evidence="8 9">
    <name type="scientific">Paenibacillus psychroresistens</name>
    <dbReference type="NCBI Taxonomy" id="1778678"/>
    <lineage>
        <taxon>Bacteria</taxon>
        <taxon>Bacillati</taxon>
        <taxon>Bacillota</taxon>
        <taxon>Bacilli</taxon>
        <taxon>Bacillales</taxon>
        <taxon>Paenibacillaceae</taxon>
        <taxon>Paenibacillus</taxon>
    </lineage>
</organism>
<dbReference type="SUPFAM" id="SSF75005">
    <property type="entry name" value="Arabinanase/levansucrase/invertase"/>
    <property type="match status" value="1"/>
</dbReference>
<dbReference type="Pfam" id="PF04616">
    <property type="entry name" value="Glyco_hydro_43"/>
    <property type="match status" value="1"/>
</dbReference>
<reference evidence="9" key="1">
    <citation type="submission" date="2018-11" db="EMBL/GenBank/DDBJ databases">
        <title>Complete genome sequence of Paenibacillus sp. ML311-T8.</title>
        <authorList>
            <person name="Nam Y.-D."/>
            <person name="Kang J."/>
            <person name="Chung W.-H."/>
            <person name="Park Y.S."/>
        </authorList>
    </citation>
    <scope>NUCLEOTIDE SEQUENCE [LARGE SCALE GENOMIC DNA]</scope>
    <source>
        <strain evidence="9">ML311-T8</strain>
    </source>
</reference>
<evidence type="ECO:0000313" key="8">
    <source>
        <dbReference type="EMBL" id="QGQ94522.1"/>
    </source>
</evidence>
<evidence type="ECO:0000256" key="1">
    <source>
        <dbReference type="ARBA" id="ARBA00004834"/>
    </source>
</evidence>
<comment type="pathway">
    <text evidence="1">Glycan metabolism; L-arabinan degradation.</text>
</comment>
<dbReference type="AlphaFoldDB" id="A0A6B8RG83"/>
<protein>
    <submittedName>
        <fullName evidence="8">Arabinan endo-1,5-alpha-L-arabinosidase</fullName>
    </submittedName>
</protein>
<dbReference type="CDD" id="cd18616">
    <property type="entry name" value="GH43_ABN-like"/>
    <property type="match status" value="1"/>
</dbReference>
<dbReference type="InterPro" id="IPR050727">
    <property type="entry name" value="GH43_arabinanases"/>
</dbReference>